<dbReference type="RefSeq" id="XP_038074568.1">
    <property type="nucleotide sequence ID" value="XM_038218640.1"/>
</dbReference>
<dbReference type="SUPFAM" id="SSF47240">
    <property type="entry name" value="Ferritin-like"/>
    <property type="match status" value="1"/>
</dbReference>
<dbReference type="RefSeq" id="XP_038074567.1">
    <property type="nucleotide sequence ID" value="XM_038218639.1"/>
</dbReference>
<evidence type="ECO:0000256" key="2">
    <source>
        <dbReference type="SAM" id="MobiDB-lite"/>
    </source>
</evidence>
<dbReference type="GO" id="GO:0009263">
    <property type="term" value="P:deoxyribonucleotide biosynthetic process"/>
    <property type="evidence" value="ECO:0007669"/>
    <property type="project" value="InterPro"/>
</dbReference>
<dbReference type="OMA" id="FRAVETM"/>
<comment type="similarity">
    <text evidence="1">Belongs to the ribonucleoside diphosphate reductase small chain family.</text>
</comment>
<dbReference type="GO" id="GO:0004748">
    <property type="term" value="F:ribonucleoside-diphosphate reductase activity, thioredoxin disulfide as acceptor"/>
    <property type="evidence" value="ECO:0007669"/>
    <property type="project" value="TreeGrafter"/>
</dbReference>
<organism evidence="4 5">
    <name type="scientific">Patiria miniata</name>
    <name type="common">Bat star</name>
    <name type="synonym">Asterina miniata</name>
    <dbReference type="NCBI Taxonomy" id="46514"/>
    <lineage>
        <taxon>Eukaryota</taxon>
        <taxon>Metazoa</taxon>
        <taxon>Echinodermata</taxon>
        <taxon>Eleutherozoa</taxon>
        <taxon>Asterozoa</taxon>
        <taxon>Asteroidea</taxon>
        <taxon>Valvatacea</taxon>
        <taxon>Valvatida</taxon>
        <taxon>Asterinidae</taxon>
        <taxon>Patiria</taxon>
    </lineage>
</organism>
<dbReference type="InterPro" id="IPR000358">
    <property type="entry name" value="RNR_small_fam"/>
</dbReference>
<feature type="region of interest" description="Disordered" evidence="2">
    <location>
        <begin position="1"/>
        <end position="117"/>
    </location>
</feature>
<evidence type="ECO:0000313" key="5">
    <source>
        <dbReference type="Proteomes" id="UP000887568"/>
    </source>
</evidence>
<evidence type="ECO:0000256" key="1">
    <source>
        <dbReference type="ARBA" id="ARBA00009303"/>
    </source>
</evidence>
<dbReference type="InterPro" id="IPR033909">
    <property type="entry name" value="RNR_small"/>
</dbReference>
<evidence type="ECO:0000256" key="3">
    <source>
        <dbReference type="SAM" id="Phobius"/>
    </source>
</evidence>
<keyword evidence="3" id="KW-0472">Membrane</keyword>
<dbReference type="CDD" id="cd01049">
    <property type="entry name" value="RNRR2"/>
    <property type="match status" value="1"/>
</dbReference>
<dbReference type="EnsemblMetazoa" id="XM_038218639.1">
    <property type="protein sequence ID" value="XP_038074567.1"/>
    <property type="gene ID" value="LOC119742561"/>
</dbReference>
<proteinExistence type="inferred from homology"/>
<feature type="compositionally biased region" description="Polar residues" evidence="2">
    <location>
        <begin position="54"/>
        <end position="77"/>
    </location>
</feature>
<dbReference type="InterPro" id="IPR012348">
    <property type="entry name" value="RNR-like"/>
</dbReference>
<dbReference type="GeneID" id="119742561"/>
<keyword evidence="3" id="KW-0812">Transmembrane</keyword>
<dbReference type="OrthoDB" id="10248373at2759"/>
<dbReference type="AlphaFoldDB" id="A0A914BEB3"/>
<evidence type="ECO:0000313" key="4">
    <source>
        <dbReference type="EnsemblMetazoa" id="XP_038074568.1"/>
    </source>
</evidence>
<accession>A0A914BEB3</accession>
<dbReference type="PANTHER" id="PTHR23409">
    <property type="entry name" value="RIBONUCLEOSIDE-DIPHOSPHATE REDUCTASE SMALL CHAIN"/>
    <property type="match status" value="1"/>
</dbReference>
<feature type="compositionally biased region" description="Basic and acidic residues" evidence="2">
    <location>
        <begin position="1"/>
        <end position="13"/>
    </location>
</feature>
<dbReference type="GO" id="GO:0005829">
    <property type="term" value="C:cytosol"/>
    <property type="evidence" value="ECO:0007669"/>
    <property type="project" value="TreeGrafter"/>
</dbReference>
<feature type="compositionally biased region" description="Polar residues" evidence="2">
    <location>
        <begin position="135"/>
        <end position="156"/>
    </location>
</feature>
<name>A0A914BEB3_PATMI</name>
<dbReference type="Pfam" id="PF00268">
    <property type="entry name" value="Ribonuc_red_sm"/>
    <property type="match status" value="1"/>
</dbReference>
<feature type="transmembrane region" description="Helical" evidence="3">
    <location>
        <begin position="337"/>
        <end position="358"/>
    </location>
</feature>
<dbReference type="PANTHER" id="PTHR23409:SF18">
    <property type="entry name" value="RIBONUCLEOSIDE-DIPHOSPHATE REDUCTASE SUBUNIT M2"/>
    <property type="match status" value="1"/>
</dbReference>
<keyword evidence="3" id="KW-1133">Transmembrane helix</keyword>
<dbReference type="InterPro" id="IPR009078">
    <property type="entry name" value="Ferritin-like_SF"/>
</dbReference>
<feature type="region of interest" description="Disordered" evidence="2">
    <location>
        <begin position="135"/>
        <end position="157"/>
    </location>
</feature>
<dbReference type="PROSITE" id="PS00368">
    <property type="entry name" value="RIBORED_SMALL"/>
    <property type="match status" value="1"/>
</dbReference>
<keyword evidence="5" id="KW-1185">Reference proteome</keyword>
<dbReference type="Gene3D" id="1.10.620.20">
    <property type="entry name" value="Ribonucleotide Reductase, subunit A"/>
    <property type="match status" value="1"/>
</dbReference>
<dbReference type="InterPro" id="IPR030475">
    <property type="entry name" value="RNR_small_AS"/>
</dbReference>
<protein>
    <submittedName>
        <fullName evidence="4">Uncharacterized protein</fullName>
    </submittedName>
</protein>
<dbReference type="Proteomes" id="UP000887568">
    <property type="component" value="Unplaced"/>
</dbReference>
<reference evidence="4" key="1">
    <citation type="submission" date="2022-11" db="UniProtKB">
        <authorList>
            <consortium name="EnsemblMetazoa"/>
        </authorList>
    </citation>
    <scope>IDENTIFICATION</scope>
</reference>
<dbReference type="EnsemblMetazoa" id="XM_038218640.1">
    <property type="protein sequence ID" value="XP_038074568.1"/>
    <property type="gene ID" value="LOC119742561"/>
</dbReference>
<sequence length="502" mass="57173">MERKGGDNRKRDFQSATQEDEVSGEFPSKKSCTSPDTMIVKGGEDKAALPHLDLTSQQELPDSQMSLDLFSSPTDAMSQEFEPFALPELQGLSGSDGAPATHEDTEEASQEPALLSQMSYIEEEDRGCKRTASLQDNKSTDNLSGRHSQTSGNVSRTIPEMTQCAKEDNQDASTSKDELSEEPLLRPNPGRYVILPIRYPLIWEFYKKAQASFWTCEEVDLGRDLKDWQTLKSSEQYFIKHILAFFAASDGIVNENLVERFGQEVQIPEARCFYGFQMAMENVHSEMYSLLIESYIQDPAEKTRLFNAIETMPCIKKKADWAIRWIHAKEATFGERLVAFAAVEGIFFSGSFAAIFWLRKRGLMPGLTFSNELISRDEGLHCDFACHLFTYIVHKPSPTRIQEIILEAVETEKQFFQEALPVRLIGMNAELMLQYIEFVADRLLMELHCHKVYKTCNPFDFMESISLEGKSNFFEKRVAEYQRANVMAADDDRHVFTLNADF</sequence>